<keyword evidence="1" id="KW-0347">Helicase</keyword>
<keyword evidence="1" id="KW-0067">ATP-binding</keyword>
<dbReference type="RefSeq" id="XP_060667981.1">
    <property type="nucleotide sequence ID" value="XM_060811998.1"/>
</dbReference>
<proteinExistence type="inferred from homology"/>
<dbReference type="InterPro" id="IPR027417">
    <property type="entry name" value="P-loop_NTPase"/>
</dbReference>
<dbReference type="PANTHER" id="PTHR10492:SF101">
    <property type="entry name" value="ATP-DEPENDENT DNA HELICASE"/>
    <property type="match status" value="1"/>
</dbReference>
<dbReference type="SUPFAM" id="SSF52540">
    <property type="entry name" value="P-loop containing nucleoside triphosphate hydrolases"/>
    <property type="match status" value="1"/>
</dbReference>
<dbReference type="InterPro" id="IPR049163">
    <property type="entry name" value="Pif1-like_2B_dom"/>
</dbReference>
<evidence type="ECO:0000313" key="4">
    <source>
        <dbReference type="Proteomes" id="UP001652623"/>
    </source>
</evidence>
<dbReference type="Pfam" id="PF05970">
    <property type="entry name" value="PIF1"/>
    <property type="match status" value="1"/>
</dbReference>
<evidence type="ECO:0000259" key="3">
    <source>
        <dbReference type="Pfam" id="PF21530"/>
    </source>
</evidence>
<protein>
    <recommendedName>
        <fullName evidence="1">ATP-dependent DNA helicase</fullName>
        <ecNumber evidence="1">5.6.2.3</ecNumber>
    </recommendedName>
</protein>
<dbReference type="GeneID" id="125419003"/>
<name>A0ABM3ZU23_ZIZJJ</name>
<reference evidence="5" key="2">
    <citation type="submission" date="2025-08" db="UniProtKB">
        <authorList>
            <consortium name="RefSeq"/>
        </authorList>
    </citation>
    <scope>IDENTIFICATION</scope>
    <source>
        <tissue evidence="5">Seedling</tissue>
    </source>
</reference>
<keyword evidence="1" id="KW-0227">DNA damage</keyword>
<gene>
    <name evidence="5" type="primary">LOC125419003</name>
</gene>
<comment type="cofactor">
    <cofactor evidence="1">
        <name>Mg(2+)</name>
        <dbReference type="ChEBI" id="CHEBI:18420"/>
    </cofactor>
</comment>
<comment type="similarity">
    <text evidence="1">Belongs to the helicase family.</text>
</comment>
<keyword evidence="1" id="KW-0547">Nucleotide-binding</keyword>
<dbReference type="Pfam" id="PF21530">
    <property type="entry name" value="Pif1_2B_dom"/>
    <property type="match status" value="1"/>
</dbReference>
<feature type="domain" description="DNA helicase Pif1-like 2B" evidence="3">
    <location>
        <begin position="178"/>
        <end position="224"/>
    </location>
</feature>
<evidence type="ECO:0000256" key="1">
    <source>
        <dbReference type="RuleBase" id="RU363044"/>
    </source>
</evidence>
<dbReference type="EC" id="5.6.2.3" evidence="1"/>
<dbReference type="InterPro" id="IPR010285">
    <property type="entry name" value="DNA_helicase_pif1-like_DEAD"/>
</dbReference>
<accession>A0ABM3ZU23</accession>
<keyword evidence="1" id="KW-0234">DNA repair</keyword>
<dbReference type="Proteomes" id="UP001652623">
    <property type="component" value="Chromosome 1"/>
</dbReference>
<reference evidence="4" key="1">
    <citation type="submission" date="2025-05" db="UniProtKB">
        <authorList>
            <consortium name="RefSeq"/>
        </authorList>
    </citation>
    <scope>NUCLEOTIDE SEQUENCE [LARGE SCALE GENOMIC DNA]</scope>
</reference>
<evidence type="ECO:0000313" key="5">
    <source>
        <dbReference type="RefSeq" id="XP_060667981.1"/>
    </source>
</evidence>
<keyword evidence="1" id="KW-0233">DNA recombination</keyword>
<feature type="domain" description="DNA helicase Pif1-like DEAD-box helicase" evidence="2">
    <location>
        <begin position="5"/>
        <end position="41"/>
    </location>
</feature>
<sequence length="241" mass="26913">MGPDIWDEAPMMNRYCFEVLDRTMRDILRFSNPLSLEQSFGVLKLTKNMRLQSIDSDIDKDELTAFSEWISSSKDGTIGGLNDGHAMIDIPDDLLIKDTEDSTASIVNSTYPSFLENINDPSYLQERAILALTLDIVESINNYVSSLNRTEENTYLSSDATCRSDSNIDLIGDLHTLEFLNAIKCSGMPNHQLKLKVDVPVMLLRNVDHSLRLYNGTRLVITRLGNHVLKGKVISGSNAGV</sequence>
<keyword evidence="4" id="KW-1185">Reference proteome</keyword>
<keyword evidence="1" id="KW-0378">Hydrolase</keyword>
<evidence type="ECO:0000259" key="2">
    <source>
        <dbReference type="Pfam" id="PF05970"/>
    </source>
</evidence>
<organism evidence="4 5">
    <name type="scientific">Ziziphus jujuba</name>
    <name type="common">Chinese jujube</name>
    <name type="synonym">Ziziphus sativa</name>
    <dbReference type="NCBI Taxonomy" id="326968"/>
    <lineage>
        <taxon>Eukaryota</taxon>
        <taxon>Viridiplantae</taxon>
        <taxon>Streptophyta</taxon>
        <taxon>Embryophyta</taxon>
        <taxon>Tracheophyta</taxon>
        <taxon>Spermatophyta</taxon>
        <taxon>Magnoliopsida</taxon>
        <taxon>eudicotyledons</taxon>
        <taxon>Gunneridae</taxon>
        <taxon>Pentapetalae</taxon>
        <taxon>rosids</taxon>
        <taxon>fabids</taxon>
        <taxon>Rosales</taxon>
        <taxon>Rhamnaceae</taxon>
        <taxon>Paliureae</taxon>
        <taxon>Ziziphus</taxon>
    </lineage>
</organism>
<dbReference type="PANTHER" id="PTHR10492">
    <property type="match status" value="1"/>
</dbReference>
<comment type="catalytic activity">
    <reaction evidence="1">
        <text>ATP + H2O = ADP + phosphate + H(+)</text>
        <dbReference type="Rhea" id="RHEA:13065"/>
        <dbReference type="ChEBI" id="CHEBI:15377"/>
        <dbReference type="ChEBI" id="CHEBI:15378"/>
        <dbReference type="ChEBI" id="CHEBI:30616"/>
        <dbReference type="ChEBI" id="CHEBI:43474"/>
        <dbReference type="ChEBI" id="CHEBI:456216"/>
        <dbReference type="EC" id="5.6.2.3"/>
    </reaction>
</comment>